<dbReference type="Proteomes" id="UP000187203">
    <property type="component" value="Unassembled WGS sequence"/>
</dbReference>
<keyword evidence="2" id="KW-1185">Reference proteome</keyword>
<proteinExistence type="predicted"/>
<gene>
    <name evidence="1" type="ORF">COLO4_15247</name>
</gene>
<accession>A0A1R3JNM9</accession>
<keyword evidence="1" id="KW-0689">Ribosomal protein</keyword>
<evidence type="ECO:0000313" key="2">
    <source>
        <dbReference type="Proteomes" id="UP000187203"/>
    </source>
</evidence>
<dbReference type="AlphaFoldDB" id="A0A1R3JNM9"/>
<dbReference type="GO" id="GO:0005840">
    <property type="term" value="C:ribosome"/>
    <property type="evidence" value="ECO:0007669"/>
    <property type="project" value="UniProtKB-KW"/>
</dbReference>
<protein>
    <submittedName>
        <fullName evidence="1">60S ribosomal protein L12</fullName>
    </submittedName>
</protein>
<sequence>MPPKFDPTEVAAASSLTPKIDPLALNGGDIDVGWQKGSGGTW</sequence>
<dbReference type="EMBL" id="AWUE01015642">
    <property type="protein sequence ID" value="OMO96478.1"/>
    <property type="molecule type" value="Genomic_DNA"/>
</dbReference>
<reference evidence="2" key="1">
    <citation type="submission" date="2013-09" db="EMBL/GenBank/DDBJ databases">
        <title>Corchorus olitorius genome sequencing.</title>
        <authorList>
            <person name="Alam M."/>
            <person name="Haque M.S."/>
            <person name="Islam M.S."/>
            <person name="Emdad E.M."/>
            <person name="Islam M.M."/>
            <person name="Ahmed B."/>
            <person name="Halim A."/>
            <person name="Hossen Q.M.M."/>
            <person name="Hossain M.Z."/>
            <person name="Ahmed R."/>
            <person name="Khan M.M."/>
            <person name="Islam R."/>
            <person name="Rashid M.M."/>
            <person name="Khan S.A."/>
            <person name="Rahman M.S."/>
            <person name="Alam M."/>
            <person name="Yahiya A.S."/>
            <person name="Khan M.S."/>
            <person name="Azam M.S."/>
            <person name="Haque T."/>
            <person name="Lashkar M.Z.H."/>
            <person name="Akhand A.I."/>
            <person name="Morshed G."/>
            <person name="Roy S."/>
            <person name="Uddin K.S."/>
            <person name="Rabeya T."/>
            <person name="Hossain A.S."/>
            <person name="Chowdhury A."/>
            <person name="Snigdha A.R."/>
            <person name="Mortoza M.S."/>
            <person name="Matin S.A."/>
            <person name="Hoque S.M.E."/>
            <person name="Islam M.K."/>
            <person name="Roy D.K."/>
            <person name="Haider R."/>
            <person name="Moosa M.M."/>
            <person name="Elias S.M."/>
            <person name="Hasan A.M."/>
            <person name="Jahan S."/>
            <person name="Shafiuddin M."/>
            <person name="Mahmood N."/>
            <person name="Shommy N.S."/>
        </authorList>
    </citation>
    <scope>NUCLEOTIDE SEQUENCE [LARGE SCALE GENOMIC DNA]</scope>
    <source>
        <strain evidence="2">cv. O-4</strain>
    </source>
</reference>
<name>A0A1R3JNM9_9ROSI</name>
<evidence type="ECO:0000313" key="1">
    <source>
        <dbReference type="EMBL" id="OMO96478.1"/>
    </source>
</evidence>
<organism evidence="1 2">
    <name type="scientific">Corchorus olitorius</name>
    <dbReference type="NCBI Taxonomy" id="93759"/>
    <lineage>
        <taxon>Eukaryota</taxon>
        <taxon>Viridiplantae</taxon>
        <taxon>Streptophyta</taxon>
        <taxon>Embryophyta</taxon>
        <taxon>Tracheophyta</taxon>
        <taxon>Spermatophyta</taxon>
        <taxon>Magnoliopsida</taxon>
        <taxon>eudicotyledons</taxon>
        <taxon>Gunneridae</taxon>
        <taxon>Pentapetalae</taxon>
        <taxon>rosids</taxon>
        <taxon>malvids</taxon>
        <taxon>Malvales</taxon>
        <taxon>Malvaceae</taxon>
        <taxon>Grewioideae</taxon>
        <taxon>Apeibeae</taxon>
        <taxon>Corchorus</taxon>
    </lineage>
</organism>
<comment type="caution">
    <text evidence="1">The sequence shown here is derived from an EMBL/GenBank/DDBJ whole genome shotgun (WGS) entry which is preliminary data.</text>
</comment>
<keyword evidence="1" id="KW-0687">Ribonucleoprotein</keyword>